<keyword evidence="4" id="KW-1185">Reference proteome</keyword>
<dbReference type="AlphaFoldDB" id="A0A7R9BZJ8"/>
<dbReference type="PANTHER" id="PTHR15976:SF16">
    <property type="entry name" value="ASTEROID DOMAIN-CONTAINING PROTEIN"/>
    <property type="match status" value="1"/>
</dbReference>
<evidence type="ECO:0000256" key="2">
    <source>
        <dbReference type="SAM" id="MobiDB-lite"/>
    </source>
</evidence>
<evidence type="ECO:0008006" key="5">
    <source>
        <dbReference type="Google" id="ProtNLM"/>
    </source>
</evidence>
<evidence type="ECO:0000313" key="3">
    <source>
        <dbReference type="EMBL" id="CAD7284423.1"/>
    </source>
</evidence>
<reference evidence="3" key="1">
    <citation type="submission" date="2020-11" db="EMBL/GenBank/DDBJ databases">
        <authorList>
            <person name="Tran Van P."/>
        </authorList>
    </citation>
    <scope>NUCLEOTIDE SEQUENCE</scope>
</reference>
<dbReference type="OrthoDB" id="6354174at2759"/>
<dbReference type="InterPro" id="IPR029060">
    <property type="entry name" value="PIN-like_dom_sf"/>
</dbReference>
<dbReference type="Proteomes" id="UP000678499">
    <property type="component" value="Unassembled WGS sequence"/>
</dbReference>
<gene>
    <name evidence="3" type="ORF">NMOB1V02_LOCUS12030</name>
</gene>
<name>A0A7R9BZJ8_9CRUS</name>
<dbReference type="InterPro" id="IPR026784">
    <property type="entry name" value="Coact_PPARg"/>
</dbReference>
<feature type="compositionally biased region" description="Polar residues" evidence="2">
    <location>
        <begin position="198"/>
        <end position="209"/>
    </location>
</feature>
<proteinExistence type="inferred from homology"/>
<dbReference type="GO" id="GO:0005634">
    <property type="term" value="C:nucleus"/>
    <property type="evidence" value="ECO:0007669"/>
    <property type="project" value="TreeGrafter"/>
</dbReference>
<evidence type="ECO:0000256" key="1">
    <source>
        <dbReference type="ARBA" id="ARBA00009495"/>
    </source>
</evidence>
<evidence type="ECO:0000313" key="4">
    <source>
        <dbReference type="Proteomes" id="UP000678499"/>
    </source>
</evidence>
<dbReference type="EMBL" id="CAJPEX010008139">
    <property type="protein sequence ID" value="CAG0924575.1"/>
    <property type="molecule type" value="Genomic_DNA"/>
</dbReference>
<feature type="non-terminal residue" evidence="3">
    <location>
        <position position="493"/>
    </location>
</feature>
<feature type="compositionally biased region" description="Polar residues" evidence="2">
    <location>
        <begin position="216"/>
        <end position="225"/>
    </location>
</feature>
<protein>
    <recommendedName>
        <fullName evidence="5">Asteroid domain-containing protein</fullName>
    </recommendedName>
</protein>
<feature type="region of interest" description="Disordered" evidence="2">
    <location>
        <begin position="198"/>
        <end position="229"/>
    </location>
</feature>
<sequence length="493" mass="55988">MHAKPTDPKIFQFPVSMGMITRFIIKYECQCETYTSVNECDIEVAEYAVRHECFGILAQDSDYMIFDSAPYYLSSQFLNIESLETTNYDREAFAWHLGLNVDQLPLLASLIGNDVVNSQDLVLFHRRICKDAKFVGKPRAEHIVPKVAQFMKHFRDSSFSLSTTALTSIAKNVFGDPARAQLLYESVHSYELFTNQSGETDAVSSTGTTKPEEDTVSTTTSSANNRDFRKQPIKRLMSQASQASFSSRRAPIPTTESGKRLMELARERHLNCEVFPYIYAALSTATWESSSALEDLSSDMPSSALVFRPLRQRIYGVLFSVPPEPVVDKKNGKNKEMHSADPNRKRIRVAEWCVYKTCVLDEADYVDVLPPPEKSKSMEVLWLDESEEVGQWRWKTFCICLTPKHDVDRWKDLPPKYLILVAGKSKPVLHDWEVNAFVAQAVSPIANNFQTLHVLKLERVDARPIHMATIFMRGVSNVLFLLGVCNYPVPLQE</sequence>
<dbReference type="EMBL" id="OA890176">
    <property type="protein sequence ID" value="CAD7284423.1"/>
    <property type="molecule type" value="Genomic_DNA"/>
</dbReference>
<organism evidence="3">
    <name type="scientific">Notodromas monacha</name>
    <dbReference type="NCBI Taxonomy" id="399045"/>
    <lineage>
        <taxon>Eukaryota</taxon>
        <taxon>Metazoa</taxon>
        <taxon>Ecdysozoa</taxon>
        <taxon>Arthropoda</taxon>
        <taxon>Crustacea</taxon>
        <taxon>Oligostraca</taxon>
        <taxon>Ostracoda</taxon>
        <taxon>Podocopa</taxon>
        <taxon>Podocopida</taxon>
        <taxon>Cypridocopina</taxon>
        <taxon>Cypridoidea</taxon>
        <taxon>Cyprididae</taxon>
        <taxon>Notodromas</taxon>
    </lineage>
</organism>
<dbReference type="SUPFAM" id="SSF88723">
    <property type="entry name" value="PIN domain-like"/>
    <property type="match status" value="1"/>
</dbReference>
<comment type="similarity">
    <text evidence="1">Belongs to the constitutive coactivator of PPAR-gamma family.</text>
</comment>
<dbReference type="PANTHER" id="PTHR15976">
    <property type="entry name" value="CONSTITUTIVE COACTIVATOR OF PEROXISOME PROLIFERATOR-ACTIVATED RECEPTOR GAMMA"/>
    <property type="match status" value="1"/>
</dbReference>
<accession>A0A7R9BZJ8</accession>